<keyword evidence="4" id="KW-0493">Microtubule</keyword>
<accession>A0A0H5RAN9</accession>
<keyword evidence="1 3" id="KW-0547">Nucleotide-binding</keyword>
<dbReference type="GO" id="GO:0005524">
    <property type="term" value="F:ATP binding"/>
    <property type="evidence" value="ECO:0007669"/>
    <property type="project" value="UniProtKB-UniRule"/>
</dbReference>
<dbReference type="PROSITE" id="PS00411">
    <property type="entry name" value="KINESIN_MOTOR_1"/>
    <property type="match status" value="1"/>
</dbReference>
<dbReference type="SUPFAM" id="SSF52540">
    <property type="entry name" value="P-loop containing nucleoside triphosphate hydrolases"/>
    <property type="match status" value="1"/>
</dbReference>
<dbReference type="InterPro" id="IPR027417">
    <property type="entry name" value="P-loop_NTPase"/>
</dbReference>
<dbReference type="PROSITE" id="PS50067">
    <property type="entry name" value="KINESIN_MOTOR_2"/>
    <property type="match status" value="1"/>
</dbReference>
<feature type="compositionally biased region" description="Polar residues" evidence="5">
    <location>
        <begin position="643"/>
        <end position="652"/>
    </location>
</feature>
<dbReference type="InterPro" id="IPR001752">
    <property type="entry name" value="Kinesin_motor_dom"/>
</dbReference>
<dbReference type="SMART" id="SM00129">
    <property type="entry name" value="KISc"/>
    <property type="match status" value="1"/>
</dbReference>
<protein>
    <recommendedName>
        <fullName evidence="4">Kinesin-like protein</fullName>
    </recommendedName>
</protein>
<feature type="binding site" evidence="3">
    <location>
        <begin position="357"/>
        <end position="364"/>
    </location>
    <ligand>
        <name>ATP</name>
        <dbReference type="ChEBI" id="CHEBI:30616"/>
    </ligand>
</feature>
<dbReference type="InterPro" id="IPR013784">
    <property type="entry name" value="Carb-bd-like_fold"/>
</dbReference>
<dbReference type="InterPro" id="IPR013783">
    <property type="entry name" value="Ig-like_fold"/>
</dbReference>
<evidence type="ECO:0000256" key="4">
    <source>
        <dbReference type="RuleBase" id="RU000394"/>
    </source>
</evidence>
<dbReference type="Pfam" id="PF00225">
    <property type="entry name" value="Kinesin"/>
    <property type="match status" value="1"/>
</dbReference>
<dbReference type="InterPro" id="IPR002044">
    <property type="entry name" value="CBM20"/>
</dbReference>
<keyword evidence="2 3" id="KW-0067">ATP-binding</keyword>
<dbReference type="GO" id="GO:0003777">
    <property type="term" value="F:microtubule motor activity"/>
    <property type="evidence" value="ECO:0007669"/>
    <property type="project" value="InterPro"/>
</dbReference>
<proteinExistence type="inferred from homology"/>
<evidence type="ECO:0000313" key="7">
    <source>
        <dbReference type="EMBL" id="CRZ10717.1"/>
    </source>
</evidence>
<feature type="non-terminal residue" evidence="7">
    <location>
        <position position="1"/>
    </location>
</feature>
<reference evidence="7" key="1">
    <citation type="submission" date="2015-04" db="EMBL/GenBank/DDBJ databases">
        <title>The genome sequence of the plant pathogenic Rhizarian Plasmodiophora brassicae reveals insights in its biotrophic life cycle and the origin of chitin synthesis.</title>
        <authorList>
            <person name="Schwelm A."/>
            <person name="Fogelqvist J."/>
            <person name="Knaust A."/>
            <person name="Julke S."/>
            <person name="Lilja T."/>
            <person name="Dhandapani V."/>
            <person name="Bonilla-Rosso G."/>
            <person name="Karlsson M."/>
            <person name="Shevchenko A."/>
            <person name="Choi S.R."/>
            <person name="Kim H.G."/>
            <person name="Park J.Y."/>
            <person name="Lim Y.P."/>
            <person name="Ludwig-Muller J."/>
            <person name="Dixelius C."/>
        </authorList>
    </citation>
    <scope>NUCLEOTIDE SEQUENCE</scope>
    <source>
        <tissue evidence="7">Potato root galls</tissue>
    </source>
</reference>
<evidence type="ECO:0000256" key="5">
    <source>
        <dbReference type="SAM" id="MobiDB-lite"/>
    </source>
</evidence>
<dbReference type="InterPro" id="IPR036961">
    <property type="entry name" value="Kinesin_motor_dom_sf"/>
</dbReference>
<dbReference type="PRINTS" id="PR00380">
    <property type="entry name" value="KINESINHEAVY"/>
</dbReference>
<dbReference type="PANTHER" id="PTHR47972:SF28">
    <property type="entry name" value="KINESIN-LIKE PROTEIN KLP-3"/>
    <property type="match status" value="1"/>
</dbReference>
<dbReference type="InterPro" id="IPR027640">
    <property type="entry name" value="Kinesin-like_fam"/>
</dbReference>
<keyword evidence="3 4" id="KW-0505">Motor protein</keyword>
<dbReference type="SUPFAM" id="SSF49452">
    <property type="entry name" value="Starch-binding domain-like"/>
    <property type="match status" value="1"/>
</dbReference>
<evidence type="ECO:0000256" key="2">
    <source>
        <dbReference type="ARBA" id="ARBA00022840"/>
    </source>
</evidence>
<dbReference type="AlphaFoldDB" id="A0A0H5RAN9"/>
<dbReference type="GO" id="GO:0007018">
    <property type="term" value="P:microtubule-based movement"/>
    <property type="evidence" value="ECO:0007669"/>
    <property type="project" value="InterPro"/>
</dbReference>
<evidence type="ECO:0000256" key="1">
    <source>
        <dbReference type="ARBA" id="ARBA00022741"/>
    </source>
</evidence>
<dbReference type="GO" id="GO:0005874">
    <property type="term" value="C:microtubule"/>
    <property type="evidence" value="ECO:0007669"/>
    <property type="project" value="UniProtKB-KW"/>
</dbReference>
<dbReference type="EMBL" id="HACM01010275">
    <property type="protein sequence ID" value="CRZ10717.1"/>
    <property type="molecule type" value="Transcribed_RNA"/>
</dbReference>
<comment type="similarity">
    <text evidence="3 4">Belongs to the TRAFAC class myosin-kinesin ATPase superfamily. Kinesin family.</text>
</comment>
<dbReference type="Gene3D" id="3.40.850.10">
    <property type="entry name" value="Kinesin motor domain"/>
    <property type="match status" value="1"/>
</dbReference>
<dbReference type="SMART" id="SM01065">
    <property type="entry name" value="CBM_2"/>
    <property type="match status" value="1"/>
</dbReference>
<sequence length="688" mass="77183">GPLLPIYQIHQSPSDCQRIKYRSSTCICNRHYKLPQSMIRLLYQVKYERSATHTLVVAGAIPQLGSWDISGAIPLQESARDPQTWHCQVDVPSIDFEYAYVMVAKNHEEESIWFPKQLIRLRGKHRCEPVVCVTDDRLKYSSNSLTRRLSDLENRLSFVGETIHRDSSDTVHTSNMKDVQQVLEQLRKQFVQEAGLDTPLTPDLQVAIVAADDGVKRVRRAWLALHHDMQIFRKSVIDESPFITLRNRIESQRNAMTQLAADYAKEGRERRALVDKVQSLRGKIRVLVRIRPQLGSELDEACAVEPIDDTSLCIRDKTFSFDGILGPFCSQADVFHEVEDVVGSCLDGFTCSVFSYGATNSGKTFSMEGPKNDRGVSFRSLRHLFDLKEQRHSTFDVSMHLSVVEVYNDAIYDLLVPGDDRPPLEIVAAAGSDDRGRVLNLTWSDITSADQAWESISKATQSRSIGATRSNERSSRSHLAVCVSVQSLDRRSGARLSGKLALVDLAGSERLRISGAVGDRLRESQAINKSLSCLSNVFRALSGAGEQHVPFRDSRLTFLLQDYLNSSARVITIVHVSPCNGPSADESLCSLRFAERVKDVDLGPASRRMESGNYVKHKVASSNKDKLIESLRAEIAYLRSRQPHTSTGSPVRQSPAPRTPRHQRKLAQSIRSGEEENNNYIPNRKIPF</sequence>
<dbReference type="Pfam" id="PF00686">
    <property type="entry name" value="CBM_20"/>
    <property type="match status" value="1"/>
</dbReference>
<evidence type="ECO:0000259" key="6">
    <source>
        <dbReference type="PROSITE" id="PS50067"/>
    </source>
</evidence>
<feature type="domain" description="Kinesin motor" evidence="6">
    <location>
        <begin position="283"/>
        <end position="600"/>
    </location>
</feature>
<dbReference type="GO" id="GO:2001070">
    <property type="term" value="F:starch binding"/>
    <property type="evidence" value="ECO:0007669"/>
    <property type="project" value="InterPro"/>
</dbReference>
<evidence type="ECO:0000256" key="3">
    <source>
        <dbReference type="PROSITE-ProRule" id="PRU00283"/>
    </source>
</evidence>
<dbReference type="PANTHER" id="PTHR47972">
    <property type="entry name" value="KINESIN-LIKE PROTEIN KLP-3"/>
    <property type="match status" value="1"/>
</dbReference>
<feature type="region of interest" description="Disordered" evidence="5">
    <location>
        <begin position="639"/>
        <end position="688"/>
    </location>
</feature>
<dbReference type="InterPro" id="IPR019821">
    <property type="entry name" value="Kinesin_motor_CS"/>
</dbReference>
<name>A0A0H5RAN9_9EUKA</name>
<dbReference type="Gene3D" id="2.60.40.10">
    <property type="entry name" value="Immunoglobulins"/>
    <property type="match status" value="1"/>
</dbReference>
<organism evidence="7">
    <name type="scientific">Spongospora subterranea</name>
    <dbReference type="NCBI Taxonomy" id="70186"/>
    <lineage>
        <taxon>Eukaryota</taxon>
        <taxon>Sar</taxon>
        <taxon>Rhizaria</taxon>
        <taxon>Endomyxa</taxon>
        <taxon>Phytomyxea</taxon>
        <taxon>Plasmodiophorida</taxon>
        <taxon>Plasmodiophoridae</taxon>
        <taxon>Spongospora</taxon>
    </lineage>
</organism>
<dbReference type="GO" id="GO:0008017">
    <property type="term" value="F:microtubule binding"/>
    <property type="evidence" value="ECO:0007669"/>
    <property type="project" value="InterPro"/>
</dbReference>